<dbReference type="RefSeq" id="WP_398284270.1">
    <property type="nucleotide sequence ID" value="NZ_JBITLV010000008.1"/>
</dbReference>
<keyword evidence="2" id="KW-0472">Membrane</keyword>
<keyword evidence="2" id="KW-1133">Transmembrane helix</keyword>
<feature type="transmembrane region" description="Helical" evidence="2">
    <location>
        <begin position="51"/>
        <end position="69"/>
    </location>
</feature>
<evidence type="ECO:0008006" key="5">
    <source>
        <dbReference type="Google" id="ProtNLM"/>
    </source>
</evidence>
<reference evidence="3 4" key="1">
    <citation type="submission" date="2024-10" db="EMBL/GenBank/DDBJ databases">
        <title>The Natural Products Discovery Center: Release of the First 8490 Sequenced Strains for Exploring Actinobacteria Biosynthetic Diversity.</title>
        <authorList>
            <person name="Kalkreuter E."/>
            <person name="Kautsar S.A."/>
            <person name="Yang D."/>
            <person name="Bader C.D."/>
            <person name="Teijaro C.N."/>
            <person name="Fluegel L."/>
            <person name="Davis C.M."/>
            <person name="Simpson J.R."/>
            <person name="Lauterbach L."/>
            <person name="Steele A.D."/>
            <person name="Gui C."/>
            <person name="Meng S."/>
            <person name="Li G."/>
            <person name="Viehrig K."/>
            <person name="Ye F."/>
            <person name="Su P."/>
            <person name="Kiefer A.F."/>
            <person name="Nichols A."/>
            <person name="Cepeda A.J."/>
            <person name="Yan W."/>
            <person name="Fan B."/>
            <person name="Jiang Y."/>
            <person name="Adhikari A."/>
            <person name="Zheng C.-J."/>
            <person name="Schuster L."/>
            <person name="Cowan T.M."/>
            <person name="Smanski M.J."/>
            <person name="Chevrette M.G."/>
            <person name="De Carvalho L.P.S."/>
            <person name="Shen B."/>
        </authorList>
    </citation>
    <scope>NUCLEOTIDE SEQUENCE [LARGE SCALE GENOMIC DNA]</scope>
    <source>
        <strain evidence="3 4">NPDC049639</strain>
    </source>
</reference>
<gene>
    <name evidence="3" type="ORF">ACIB24_21585</name>
</gene>
<dbReference type="EMBL" id="JBITLV010000008">
    <property type="protein sequence ID" value="MFI7589669.1"/>
    <property type="molecule type" value="Genomic_DNA"/>
</dbReference>
<keyword evidence="4" id="KW-1185">Reference proteome</keyword>
<feature type="region of interest" description="Disordered" evidence="1">
    <location>
        <begin position="76"/>
        <end position="98"/>
    </location>
</feature>
<proteinExistence type="predicted"/>
<protein>
    <recommendedName>
        <fullName evidence="5">F0F1-ATPase subunit Ca2+/Mg2+ transporter</fullName>
    </recommendedName>
</protein>
<accession>A0ABW8ATF9</accession>
<organism evidence="3 4">
    <name type="scientific">Spongisporangium articulatum</name>
    <dbReference type="NCBI Taxonomy" id="3362603"/>
    <lineage>
        <taxon>Bacteria</taxon>
        <taxon>Bacillati</taxon>
        <taxon>Actinomycetota</taxon>
        <taxon>Actinomycetes</taxon>
        <taxon>Kineosporiales</taxon>
        <taxon>Kineosporiaceae</taxon>
        <taxon>Spongisporangium</taxon>
    </lineage>
</organism>
<evidence type="ECO:0000256" key="2">
    <source>
        <dbReference type="SAM" id="Phobius"/>
    </source>
</evidence>
<sequence length="98" mass="10331">MDDDTSRNGSTAEASHAEVRAGWTVLSYLISGPMLYGGLGWLLDRWLGTQVFTPVGLVGGMALALYVIVKRYVSPPPSDPTAGDGEPEVPPASDEQAP</sequence>
<evidence type="ECO:0000313" key="4">
    <source>
        <dbReference type="Proteomes" id="UP001612915"/>
    </source>
</evidence>
<evidence type="ECO:0000313" key="3">
    <source>
        <dbReference type="EMBL" id="MFI7589669.1"/>
    </source>
</evidence>
<feature type="transmembrane region" description="Helical" evidence="2">
    <location>
        <begin position="21"/>
        <end position="39"/>
    </location>
</feature>
<keyword evidence="2" id="KW-0812">Transmembrane</keyword>
<comment type="caution">
    <text evidence="3">The sequence shown here is derived from an EMBL/GenBank/DDBJ whole genome shotgun (WGS) entry which is preliminary data.</text>
</comment>
<evidence type="ECO:0000256" key="1">
    <source>
        <dbReference type="SAM" id="MobiDB-lite"/>
    </source>
</evidence>
<dbReference type="Proteomes" id="UP001612915">
    <property type="component" value="Unassembled WGS sequence"/>
</dbReference>
<name>A0ABW8ATF9_9ACTN</name>